<comment type="caution">
    <text evidence="2">The sequence shown here is derived from an EMBL/GenBank/DDBJ whole genome shotgun (WGS) entry which is preliminary data.</text>
</comment>
<name>A0A7J8CZ81_MOLMO</name>
<sequence length="148" mass="16006">MYLEMLVKRFLTHPHGGPRSLSPPRGDSLQASVALSCWDLPTFERLASSSDTSLEEGPTHRTRMKKAGCPLHSRGSPWSGQSCVLGWLGLQHENALWPGPGEAPQQPCIMSKMEPVPTGGGPPPTLPREGQLRPPQGPGSHSCLRKND</sequence>
<dbReference type="InParanoid" id="A0A7J8CZ81"/>
<dbReference type="AlphaFoldDB" id="A0A7J8CZ81"/>
<gene>
    <name evidence="2" type="ORF">HJG59_009459</name>
</gene>
<accession>A0A7J8CZ81</accession>
<feature type="region of interest" description="Disordered" evidence="1">
    <location>
        <begin position="95"/>
        <end position="148"/>
    </location>
</feature>
<reference evidence="2 3" key="1">
    <citation type="journal article" date="2020" name="Nature">
        <title>Six reference-quality genomes reveal evolution of bat adaptations.</title>
        <authorList>
            <person name="Jebb D."/>
            <person name="Huang Z."/>
            <person name="Pippel M."/>
            <person name="Hughes G.M."/>
            <person name="Lavrichenko K."/>
            <person name="Devanna P."/>
            <person name="Winkler S."/>
            <person name="Jermiin L.S."/>
            <person name="Skirmuntt E.C."/>
            <person name="Katzourakis A."/>
            <person name="Burkitt-Gray L."/>
            <person name="Ray D.A."/>
            <person name="Sullivan K.A.M."/>
            <person name="Roscito J.G."/>
            <person name="Kirilenko B.M."/>
            <person name="Davalos L.M."/>
            <person name="Corthals A.P."/>
            <person name="Power M.L."/>
            <person name="Jones G."/>
            <person name="Ransome R.D."/>
            <person name="Dechmann D.K.N."/>
            <person name="Locatelli A.G."/>
            <person name="Puechmaille S.J."/>
            <person name="Fedrigo O."/>
            <person name="Jarvis E.D."/>
            <person name="Hiller M."/>
            <person name="Vernes S.C."/>
            <person name="Myers E.W."/>
            <person name="Teeling E.C."/>
        </authorList>
    </citation>
    <scope>NUCLEOTIDE SEQUENCE [LARGE SCALE GENOMIC DNA]</scope>
    <source>
        <strain evidence="2">MMolMol1</strain>
        <tissue evidence="2">Muscle</tissue>
    </source>
</reference>
<evidence type="ECO:0000313" key="3">
    <source>
        <dbReference type="Proteomes" id="UP000550707"/>
    </source>
</evidence>
<keyword evidence="3" id="KW-1185">Reference proteome</keyword>
<protein>
    <submittedName>
        <fullName evidence="2">Uncharacterized protein</fullName>
    </submittedName>
</protein>
<dbReference type="EMBL" id="JACASF010000019">
    <property type="protein sequence ID" value="KAF6416160.1"/>
    <property type="molecule type" value="Genomic_DNA"/>
</dbReference>
<evidence type="ECO:0000256" key="1">
    <source>
        <dbReference type="SAM" id="MobiDB-lite"/>
    </source>
</evidence>
<proteinExistence type="predicted"/>
<dbReference type="Proteomes" id="UP000550707">
    <property type="component" value="Unassembled WGS sequence"/>
</dbReference>
<organism evidence="2 3">
    <name type="scientific">Molossus molossus</name>
    <name type="common">Pallas' mastiff bat</name>
    <name type="synonym">Vespertilio molossus</name>
    <dbReference type="NCBI Taxonomy" id="27622"/>
    <lineage>
        <taxon>Eukaryota</taxon>
        <taxon>Metazoa</taxon>
        <taxon>Chordata</taxon>
        <taxon>Craniata</taxon>
        <taxon>Vertebrata</taxon>
        <taxon>Euteleostomi</taxon>
        <taxon>Mammalia</taxon>
        <taxon>Eutheria</taxon>
        <taxon>Laurasiatheria</taxon>
        <taxon>Chiroptera</taxon>
        <taxon>Yangochiroptera</taxon>
        <taxon>Molossidae</taxon>
        <taxon>Molossus</taxon>
    </lineage>
</organism>
<feature type="region of interest" description="Disordered" evidence="1">
    <location>
        <begin position="49"/>
        <end position="76"/>
    </location>
</feature>
<evidence type="ECO:0000313" key="2">
    <source>
        <dbReference type="EMBL" id="KAF6416160.1"/>
    </source>
</evidence>